<proteinExistence type="predicted"/>
<dbReference type="RefSeq" id="XP_007311449.1">
    <property type="nucleotide sequence ID" value="XM_007311387.1"/>
</dbReference>
<evidence type="ECO:0000313" key="2">
    <source>
        <dbReference type="EMBL" id="EIM79494.1"/>
    </source>
</evidence>
<evidence type="ECO:0000256" key="1">
    <source>
        <dbReference type="SAM" id="MobiDB-lite"/>
    </source>
</evidence>
<dbReference type="KEGG" id="shs:STEHIDRAFT_116534"/>
<keyword evidence="3" id="KW-1185">Reference proteome</keyword>
<reference evidence="3" key="1">
    <citation type="journal article" date="2012" name="Science">
        <title>The Paleozoic origin of enzymatic lignin decomposition reconstructed from 31 fungal genomes.</title>
        <authorList>
            <person name="Floudas D."/>
            <person name="Binder M."/>
            <person name="Riley R."/>
            <person name="Barry K."/>
            <person name="Blanchette R.A."/>
            <person name="Henrissat B."/>
            <person name="Martinez A.T."/>
            <person name="Otillar R."/>
            <person name="Spatafora J.W."/>
            <person name="Yadav J.S."/>
            <person name="Aerts A."/>
            <person name="Benoit I."/>
            <person name="Boyd A."/>
            <person name="Carlson A."/>
            <person name="Copeland A."/>
            <person name="Coutinho P.M."/>
            <person name="de Vries R.P."/>
            <person name="Ferreira P."/>
            <person name="Findley K."/>
            <person name="Foster B."/>
            <person name="Gaskell J."/>
            <person name="Glotzer D."/>
            <person name="Gorecki P."/>
            <person name="Heitman J."/>
            <person name="Hesse C."/>
            <person name="Hori C."/>
            <person name="Igarashi K."/>
            <person name="Jurgens J.A."/>
            <person name="Kallen N."/>
            <person name="Kersten P."/>
            <person name="Kohler A."/>
            <person name="Kuees U."/>
            <person name="Kumar T.K.A."/>
            <person name="Kuo A."/>
            <person name="LaButti K."/>
            <person name="Larrondo L.F."/>
            <person name="Lindquist E."/>
            <person name="Ling A."/>
            <person name="Lombard V."/>
            <person name="Lucas S."/>
            <person name="Lundell T."/>
            <person name="Martin R."/>
            <person name="McLaughlin D.J."/>
            <person name="Morgenstern I."/>
            <person name="Morin E."/>
            <person name="Murat C."/>
            <person name="Nagy L.G."/>
            <person name="Nolan M."/>
            <person name="Ohm R.A."/>
            <person name="Patyshakuliyeva A."/>
            <person name="Rokas A."/>
            <person name="Ruiz-Duenas F.J."/>
            <person name="Sabat G."/>
            <person name="Salamov A."/>
            <person name="Samejima M."/>
            <person name="Schmutz J."/>
            <person name="Slot J.C."/>
            <person name="St John F."/>
            <person name="Stenlid J."/>
            <person name="Sun H."/>
            <person name="Sun S."/>
            <person name="Syed K."/>
            <person name="Tsang A."/>
            <person name="Wiebenga A."/>
            <person name="Young D."/>
            <person name="Pisabarro A."/>
            <person name="Eastwood D.C."/>
            <person name="Martin F."/>
            <person name="Cullen D."/>
            <person name="Grigoriev I.V."/>
            <person name="Hibbett D.S."/>
        </authorList>
    </citation>
    <scope>NUCLEOTIDE SEQUENCE [LARGE SCALE GENOMIC DNA]</scope>
    <source>
        <strain evidence="3">FP-91666</strain>
    </source>
</reference>
<sequence>MSDTFEWASTKGLTTLRHIMDTILPYNAEENHAYESACVLDGRDQLWSVESAQQMSDERILTTKDTGLVDSGIEFESDGWQGKGTLVWEGDTNLVGEVMMVVDIEDVAEVGGAGYSSDDKADSAEEQDDGDEKITECGGDGDENDDTEEEREQEEEEEEDDMDVDDVPSKEGNTEPTLIPKNRRRSRRSKEKACIAFLLIIAAWAQDKCIQRQTNIVFNGIGAVGTHRDCGRCSAQPSSASAQGPMVIDKVPDNTFQYLQLNQKDRKKVAQKIAAWVREVRLQSARHADLLCIRSSQFLSEAYIDASTSEFHLLTSKYDLKRRLVGWNGRRTRRTVATGAATSESKLRAREFTLRPKGPTLVISPSQHSLRTMPADFTVQSSEWPVKGEREVEAWLQSVRSDWKQLMKVRTATHENIEKILDGFIDYYLKPLCYYLLETSRANLDISLRPDAKD</sequence>
<feature type="region of interest" description="Disordered" evidence="1">
    <location>
        <begin position="112"/>
        <end position="185"/>
    </location>
</feature>
<accession>R7RW48</accession>
<organism evidence="2 3">
    <name type="scientific">Stereum hirsutum (strain FP-91666)</name>
    <name type="common">White-rot fungus</name>
    <dbReference type="NCBI Taxonomy" id="721885"/>
    <lineage>
        <taxon>Eukaryota</taxon>
        <taxon>Fungi</taxon>
        <taxon>Dikarya</taxon>
        <taxon>Basidiomycota</taxon>
        <taxon>Agaricomycotina</taxon>
        <taxon>Agaricomycetes</taxon>
        <taxon>Russulales</taxon>
        <taxon>Stereaceae</taxon>
        <taxon>Stereum</taxon>
    </lineage>
</organism>
<dbReference type="GeneID" id="18795936"/>
<name>R7RW48_STEHR</name>
<dbReference type="EMBL" id="JH687404">
    <property type="protein sequence ID" value="EIM79494.1"/>
    <property type="molecule type" value="Genomic_DNA"/>
</dbReference>
<feature type="compositionally biased region" description="Acidic residues" evidence="1">
    <location>
        <begin position="139"/>
        <end position="166"/>
    </location>
</feature>
<gene>
    <name evidence="2" type="ORF">STEHIDRAFT_116534</name>
</gene>
<evidence type="ECO:0000313" key="3">
    <source>
        <dbReference type="Proteomes" id="UP000053927"/>
    </source>
</evidence>
<protein>
    <submittedName>
        <fullName evidence="2">Uncharacterized protein</fullName>
    </submittedName>
</protein>
<dbReference type="Proteomes" id="UP000053927">
    <property type="component" value="Unassembled WGS sequence"/>
</dbReference>
<dbReference type="AlphaFoldDB" id="R7RW48"/>